<dbReference type="AlphaFoldDB" id="A0A6C0HR59"/>
<sequence>MDVENPLHEDDIPLAKLVCLEVMGQPMEETELELELELEPETSIVNIQVSCNKVIYNVFSCCCTCLVFMVCFGGFFIFITGFPFAYS</sequence>
<keyword evidence="1" id="KW-0472">Membrane</keyword>
<feature type="transmembrane region" description="Helical" evidence="1">
    <location>
        <begin position="54"/>
        <end position="79"/>
    </location>
</feature>
<keyword evidence="1" id="KW-0812">Transmembrane</keyword>
<accession>A0A6C0HR59</accession>
<keyword evidence="1" id="KW-1133">Transmembrane helix</keyword>
<protein>
    <submittedName>
        <fullName evidence="2">Uncharacterized protein</fullName>
    </submittedName>
</protein>
<proteinExistence type="predicted"/>
<name>A0A6C0HR59_9ZZZZ</name>
<reference evidence="2" key="1">
    <citation type="journal article" date="2020" name="Nature">
        <title>Giant virus diversity and host interactions through global metagenomics.</title>
        <authorList>
            <person name="Schulz F."/>
            <person name="Roux S."/>
            <person name="Paez-Espino D."/>
            <person name="Jungbluth S."/>
            <person name="Walsh D.A."/>
            <person name="Denef V.J."/>
            <person name="McMahon K.D."/>
            <person name="Konstantinidis K.T."/>
            <person name="Eloe-Fadrosh E.A."/>
            <person name="Kyrpides N.C."/>
            <person name="Woyke T."/>
        </authorList>
    </citation>
    <scope>NUCLEOTIDE SEQUENCE</scope>
    <source>
        <strain evidence="2">GVMAG-M-3300023184-165</strain>
    </source>
</reference>
<organism evidence="2">
    <name type="scientific">viral metagenome</name>
    <dbReference type="NCBI Taxonomy" id="1070528"/>
    <lineage>
        <taxon>unclassified sequences</taxon>
        <taxon>metagenomes</taxon>
        <taxon>organismal metagenomes</taxon>
    </lineage>
</organism>
<evidence type="ECO:0000256" key="1">
    <source>
        <dbReference type="SAM" id="Phobius"/>
    </source>
</evidence>
<dbReference type="EMBL" id="MN740002">
    <property type="protein sequence ID" value="QHT82626.1"/>
    <property type="molecule type" value="Genomic_DNA"/>
</dbReference>
<evidence type="ECO:0000313" key="2">
    <source>
        <dbReference type="EMBL" id="QHT82626.1"/>
    </source>
</evidence>